<dbReference type="Pfam" id="PF06169">
    <property type="entry name" value="DUF982"/>
    <property type="match status" value="1"/>
</dbReference>
<keyword evidence="3" id="KW-1185">Reference proteome</keyword>
<organism evidence="2 3">
    <name type="scientific">Rhizobium aquaticum</name>
    <dbReference type="NCBI Taxonomy" id="1549636"/>
    <lineage>
        <taxon>Bacteria</taxon>
        <taxon>Pseudomonadati</taxon>
        <taxon>Pseudomonadota</taxon>
        <taxon>Alphaproteobacteria</taxon>
        <taxon>Hyphomicrobiales</taxon>
        <taxon>Rhizobiaceae</taxon>
        <taxon>Rhizobium/Agrobacterium group</taxon>
        <taxon>Rhizobium</taxon>
    </lineage>
</organism>
<dbReference type="InterPro" id="IPR010385">
    <property type="entry name" value="DUF982"/>
</dbReference>
<accession>A0ABV2J2P7</accession>
<evidence type="ECO:0000313" key="3">
    <source>
        <dbReference type="Proteomes" id="UP001549047"/>
    </source>
</evidence>
<proteinExistence type="predicted"/>
<evidence type="ECO:0000313" key="2">
    <source>
        <dbReference type="EMBL" id="MET3615043.1"/>
    </source>
</evidence>
<sequence length="109" mass="11860">MLTFDIKWISPIRVALLDDDVNVVEGPMQALALLHEDWPTAGGKHHQAALQECKLACHELGKSEKAREAFMAAALEAGILIFAQSKGGQRKRIPMDRGLSPGKGYALPL</sequence>
<gene>
    <name evidence="2" type="ORF">ABID16_003386</name>
</gene>
<name>A0ABV2J2P7_9HYPH</name>
<dbReference type="Gene3D" id="6.10.250.730">
    <property type="match status" value="1"/>
</dbReference>
<feature type="region of interest" description="Disordered" evidence="1">
    <location>
        <begin position="88"/>
        <end position="109"/>
    </location>
</feature>
<comment type="caution">
    <text evidence="2">The sequence shown here is derived from an EMBL/GenBank/DDBJ whole genome shotgun (WGS) entry which is preliminary data.</text>
</comment>
<evidence type="ECO:0000256" key="1">
    <source>
        <dbReference type="SAM" id="MobiDB-lite"/>
    </source>
</evidence>
<protein>
    <recommendedName>
        <fullName evidence="4">DUF982 domain-containing protein</fullName>
    </recommendedName>
</protein>
<dbReference type="RefSeq" id="WP_354557526.1">
    <property type="nucleotide sequence ID" value="NZ_JBEPMB010000005.1"/>
</dbReference>
<evidence type="ECO:0008006" key="4">
    <source>
        <dbReference type="Google" id="ProtNLM"/>
    </source>
</evidence>
<reference evidence="2 3" key="1">
    <citation type="submission" date="2024-06" db="EMBL/GenBank/DDBJ databases">
        <title>Genomic Encyclopedia of Type Strains, Phase IV (KMG-IV): sequencing the most valuable type-strain genomes for metagenomic binning, comparative biology and taxonomic classification.</title>
        <authorList>
            <person name="Goeker M."/>
        </authorList>
    </citation>
    <scope>NUCLEOTIDE SEQUENCE [LARGE SCALE GENOMIC DNA]</scope>
    <source>
        <strain evidence="2 3">DSM 29780</strain>
    </source>
</reference>
<dbReference type="Proteomes" id="UP001549047">
    <property type="component" value="Unassembled WGS sequence"/>
</dbReference>
<dbReference type="EMBL" id="JBEPMB010000005">
    <property type="protein sequence ID" value="MET3615043.1"/>
    <property type="molecule type" value="Genomic_DNA"/>
</dbReference>